<feature type="region of interest" description="Disordered" evidence="1">
    <location>
        <begin position="180"/>
        <end position="245"/>
    </location>
</feature>
<gene>
    <name evidence="3" type="ORF">GON03_13925</name>
</gene>
<comment type="caution">
    <text evidence="3">The sequence shown here is derived from an EMBL/GenBank/DDBJ whole genome shotgun (WGS) entry which is preliminary data.</text>
</comment>
<keyword evidence="4" id="KW-1185">Reference proteome</keyword>
<evidence type="ECO:0000256" key="2">
    <source>
        <dbReference type="SAM" id="Phobius"/>
    </source>
</evidence>
<organism evidence="3 4">
    <name type="scientific">Nocardioides agri</name>
    <dbReference type="NCBI Taxonomy" id="2682843"/>
    <lineage>
        <taxon>Bacteria</taxon>
        <taxon>Bacillati</taxon>
        <taxon>Actinomycetota</taxon>
        <taxon>Actinomycetes</taxon>
        <taxon>Propionibacteriales</taxon>
        <taxon>Nocardioidaceae</taxon>
        <taxon>Nocardioides</taxon>
    </lineage>
</organism>
<dbReference type="EMBL" id="WSEK01000004">
    <property type="protein sequence ID" value="MVQ50281.1"/>
    <property type="molecule type" value="Genomic_DNA"/>
</dbReference>
<keyword evidence="2" id="KW-1133">Transmembrane helix</keyword>
<dbReference type="Proteomes" id="UP000473525">
    <property type="component" value="Unassembled WGS sequence"/>
</dbReference>
<feature type="region of interest" description="Disordered" evidence="1">
    <location>
        <begin position="66"/>
        <end position="90"/>
    </location>
</feature>
<feature type="transmembrane region" description="Helical" evidence="2">
    <location>
        <begin position="40"/>
        <end position="61"/>
    </location>
</feature>
<dbReference type="AlphaFoldDB" id="A0A6L6XSB2"/>
<evidence type="ECO:0000313" key="3">
    <source>
        <dbReference type="EMBL" id="MVQ50281.1"/>
    </source>
</evidence>
<protein>
    <submittedName>
        <fullName evidence="3">Uncharacterized protein</fullName>
    </submittedName>
</protein>
<feature type="compositionally biased region" description="Polar residues" evidence="1">
    <location>
        <begin position="189"/>
        <end position="199"/>
    </location>
</feature>
<name>A0A6L6XSB2_9ACTN</name>
<evidence type="ECO:0000256" key="1">
    <source>
        <dbReference type="SAM" id="MobiDB-lite"/>
    </source>
</evidence>
<evidence type="ECO:0000313" key="4">
    <source>
        <dbReference type="Proteomes" id="UP000473525"/>
    </source>
</evidence>
<accession>A0A6L6XSB2</accession>
<feature type="compositionally biased region" description="Polar residues" evidence="1">
    <location>
        <begin position="78"/>
        <end position="90"/>
    </location>
</feature>
<reference evidence="3 4" key="1">
    <citation type="submission" date="2019-12" db="EMBL/GenBank/DDBJ databases">
        <authorList>
            <person name="Huq M.A."/>
        </authorList>
    </citation>
    <scope>NUCLEOTIDE SEQUENCE [LARGE SCALE GENOMIC DNA]</scope>
    <source>
        <strain evidence="3 4">MAH-18</strain>
    </source>
</reference>
<proteinExistence type="predicted"/>
<sequence length="245" mass="25715">MTEQQIKDGFDRLEAGVTPPVDALVRVERRMVSRRRRRRTSLAGGGALALLVAAGLVVSAVSGDDGAGAQVATDPGTGPTSTLAMTRPDGSTVSFPDVTVSCRPPVTDAGDPISTAAGRIWMYSPIRVTGSEDADDIDLRAPFVYFEGTVDRIQGDRTFTLPDDSGRATEDLPMILFAADPRGPHHNEVSSQEGDSSGTVRVLEASCDPTPMLRLEVDATLGSEVEGPPVQLDGIVDGARSPSSP</sequence>
<keyword evidence="2" id="KW-0472">Membrane</keyword>
<keyword evidence="2" id="KW-0812">Transmembrane</keyword>
<dbReference type="RefSeq" id="WP_157343277.1">
    <property type="nucleotide sequence ID" value="NZ_WSEK01000004.1"/>
</dbReference>